<proteinExistence type="predicted"/>
<name>A0ACC1B8N8_9ROSI</name>
<dbReference type="Proteomes" id="UP001164250">
    <property type="component" value="Chromosome 6"/>
</dbReference>
<evidence type="ECO:0000313" key="1">
    <source>
        <dbReference type="EMBL" id="KAJ0095239.1"/>
    </source>
</evidence>
<protein>
    <submittedName>
        <fullName evidence="1">Uncharacterized protein</fullName>
    </submittedName>
</protein>
<evidence type="ECO:0000313" key="2">
    <source>
        <dbReference type="Proteomes" id="UP001164250"/>
    </source>
</evidence>
<accession>A0ACC1B8N8</accession>
<organism evidence="1 2">
    <name type="scientific">Pistacia atlantica</name>
    <dbReference type="NCBI Taxonomy" id="434234"/>
    <lineage>
        <taxon>Eukaryota</taxon>
        <taxon>Viridiplantae</taxon>
        <taxon>Streptophyta</taxon>
        <taxon>Embryophyta</taxon>
        <taxon>Tracheophyta</taxon>
        <taxon>Spermatophyta</taxon>
        <taxon>Magnoliopsida</taxon>
        <taxon>eudicotyledons</taxon>
        <taxon>Gunneridae</taxon>
        <taxon>Pentapetalae</taxon>
        <taxon>rosids</taxon>
        <taxon>malvids</taxon>
        <taxon>Sapindales</taxon>
        <taxon>Anacardiaceae</taxon>
        <taxon>Pistacia</taxon>
    </lineage>
</organism>
<gene>
    <name evidence="1" type="ORF">Patl1_15966</name>
</gene>
<dbReference type="EMBL" id="CM047902">
    <property type="protein sequence ID" value="KAJ0095239.1"/>
    <property type="molecule type" value="Genomic_DNA"/>
</dbReference>
<sequence length="43" mass="5113">MLERVYRPRPEWYEEFYASEVNTSTKSCETEVSVDLRGKAKKV</sequence>
<keyword evidence="2" id="KW-1185">Reference proteome</keyword>
<comment type="caution">
    <text evidence="1">The sequence shown here is derived from an EMBL/GenBank/DDBJ whole genome shotgun (WGS) entry which is preliminary data.</text>
</comment>
<reference evidence="2" key="1">
    <citation type="journal article" date="2023" name="G3 (Bethesda)">
        <title>Genome assembly and association tests identify interacting loci associated with vigor, precocity, and sex in interspecific pistachio rootstocks.</title>
        <authorList>
            <person name="Palmer W."/>
            <person name="Jacygrad E."/>
            <person name="Sagayaradj S."/>
            <person name="Cavanaugh K."/>
            <person name="Han R."/>
            <person name="Bertier L."/>
            <person name="Beede B."/>
            <person name="Kafkas S."/>
            <person name="Golino D."/>
            <person name="Preece J."/>
            <person name="Michelmore R."/>
        </authorList>
    </citation>
    <scope>NUCLEOTIDE SEQUENCE [LARGE SCALE GENOMIC DNA]</scope>
</reference>